<feature type="domain" description="DUF4143" evidence="1">
    <location>
        <begin position="117"/>
        <end position="276"/>
    </location>
</feature>
<reference evidence="2 3" key="1">
    <citation type="submission" date="2019-01" db="EMBL/GenBank/DDBJ databases">
        <title>Insights into ecological role of a new deltaproteobacterial order Candidatus Sinidesulfobacterales (Sva0485) by metagenomics and metatranscriptomics.</title>
        <authorList>
            <person name="Tan S."/>
            <person name="Liu J."/>
            <person name="Fang Y."/>
            <person name="Hedlund B."/>
            <person name="Lian Z.-H."/>
            <person name="Huang L.-Y."/>
            <person name="Li J.-T."/>
            <person name="Huang L.-N."/>
            <person name="Li W.-J."/>
            <person name="Jiang H.-C."/>
            <person name="Dong H.-L."/>
            <person name="Shu W.-S."/>
        </authorList>
    </citation>
    <scope>NUCLEOTIDE SEQUENCE [LARGE SCALE GENOMIC DNA]</scope>
    <source>
        <strain evidence="2">AP4</strain>
    </source>
</reference>
<sequence length="326" mass="37069">MKNITQTLAGRTAIVNLLPFSLNEILGKKPINIFNLTDISDITEIEGVENISGKADKAGKSGKADKSDKLDKSGISKYDKPPLKLEEYLFKGFYPPIYDKDLEPKDWLSAYYRTYVERDVREITNIIDIETFYRFIQLCAGRCGQILNLSSLASDAGISHTTAKNWISVLQASFIVHVMPPHFSNFSKRIIKSPKLYFLDTGLLCYLLRIRNAEDVLFNSMKGQIFENFVFLEFYKFFANMGEIPPLYFWRDRTGHEIDFIIDTGNKLIPVEAKSGETIVNSFFDGLNYFKSLDKNAGVSKTGILINGGDAFYIRSGNLSLPWYFI</sequence>
<protein>
    <submittedName>
        <fullName evidence="2">DUF4143 domain-containing protein</fullName>
    </submittedName>
</protein>
<accession>A0A520XC76</accession>
<evidence type="ECO:0000259" key="1">
    <source>
        <dbReference type="Pfam" id="PF13635"/>
    </source>
</evidence>
<dbReference type="AlphaFoldDB" id="A0A520XC76"/>
<dbReference type="Proteomes" id="UP000322454">
    <property type="component" value="Unassembled WGS sequence"/>
</dbReference>
<dbReference type="EMBL" id="SHMQ01000015">
    <property type="protein sequence ID" value="RZV38748.1"/>
    <property type="molecule type" value="Genomic_DNA"/>
</dbReference>
<name>A0A520XC76_9DELT</name>
<dbReference type="InterPro" id="IPR025420">
    <property type="entry name" value="DUF4143"/>
</dbReference>
<gene>
    <name evidence="2" type="ORF">EVJ48_06300</name>
</gene>
<proteinExistence type="predicted"/>
<comment type="caution">
    <text evidence="2">The sequence shown here is derived from an EMBL/GenBank/DDBJ whole genome shotgun (WGS) entry which is preliminary data.</text>
</comment>
<dbReference type="InterPro" id="IPR011335">
    <property type="entry name" value="Restrct_endonuc-II-like"/>
</dbReference>
<dbReference type="PANTHER" id="PTHR43566:SF2">
    <property type="entry name" value="DUF4143 DOMAIN-CONTAINING PROTEIN"/>
    <property type="match status" value="1"/>
</dbReference>
<evidence type="ECO:0000313" key="3">
    <source>
        <dbReference type="Proteomes" id="UP000322454"/>
    </source>
</evidence>
<dbReference type="Pfam" id="PF13635">
    <property type="entry name" value="DUF4143"/>
    <property type="match status" value="1"/>
</dbReference>
<organism evidence="2 3">
    <name type="scientific">Candidatus Acidulodesulfobacterium acidiphilum</name>
    <dbReference type="NCBI Taxonomy" id="2597224"/>
    <lineage>
        <taxon>Bacteria</taxon>
        <taxon>Deltaproteobacteria</taxon>
        <taxon>Candidatus Acidulodesulfobacterales</taxon>
        <taxon>Candidatus Acidulodesulfobacterium</taxon>
    </lineage>
</organism>
<dbReference type="PANTHER" id="PTHR43566">
    <property type="entry name" value="CONSERVED PROTEIN"/>
    <property type="match status" value="1"/>
</dbReference>
<evidence type="ECO:0000313" key="2">
    <source>
        <dbReference type="EMBL" id="RZV38748.1"/>
    </source>
</evidence>
<dbReference type="SUPFAM" id="SSF52980">
    <property type="entry name" value="Restriction endonuclease-like"/>
    <property type="match status" value="1"/>
</dbReference>